<feature type="chain" id="PRO_5044307221" description="17 kDa surface antigen" evidence="5">
    <location>
        <begin position="22"/>
        <end position="98"/>
    </location>
</feature>
<sequence>MRTIAVVLLSAAALTSLSACASSGYGNRYSSYEDRCRGERANQRAAGTVAGAALGALAGSAIAGNSSNTAGTIAGGVVGGVVGNQVAKGDPCPGDYYR</sequence>
<proteinExistence type="inferred from homology"/>
<dbReference type="AlphaFoldDB" id="A0AB39KPB0"/>
<evidence type="ECO:0000313" key="7">
    <source>
        <dbReference type="EMBL" id="XDO95397.1"/>
    </source>
</evidence>
<protein>
    <recommendedName>
        <fullName evidence="3">17 kDa surface antigen</fullName>
    </recommendedName>
</protein>
<evidence type="ECO:0000256" key="5">
    <source>
        <dbReference type="SAM" id="SignalP"/>
    </source>
</evidence>
<dbReference type="Pfam" id="PF05433">
    <property type="entry name" value="Rick_17kDa_Anti"/>
    <property type="match status" value="1"/>
</dbReference>
<feature type="domain" description="Glycine zipper 2TM" evidence="6">
    <location>
        <begin position="46"/>
        <end position="86"/>
    </location>
</feature>
<organism evidence="7">
    <name type="scientific">Caulobacter sp. 73W</name>
    <dbReference type="NCBI Taxonomy" id="3161137"/>
    <lineage>
        <taxon>Bacteria</taxon>
        <taxon>Pseudomonadati</taxon>
        <taxon>Pseudomonadota</taxon>
        <taxon>Alphaproteobacteria</taxon>
        <taxon>Caulobacterales</taxon>
        <taxon>Caulobacteraceae</taxon>
        <taxon>Caulobacter</taxon>
    </lineage>
</organism>
<gene>
    <name evidence="7" type="ORF">ABOZ73_11285</name>
</gene>
<evidence type="ECO:0000256" key="1">
    <source>
        <dbReference type="ARBA" id="ARBA00004459"/>
    </source>
</evidence>
<feature type="signal peptide" evidence="5">
    <location>
        <begin position="1"/>
        <end position="21"/>
    </location>
</feature>
<comment type="subcellular location">
    <subcellularLocation>
        <location evidence="1">Cell outer membrane</location>
        <topology evidence="1">Lipid-anchor</topology>
    </subcellularLocation>
</comment>
<dbReference type="GO" id="GO:0009279">
    <property type="term" value="C:cell outer membrane"/>
    <property type="evidence" value="ECO:0007669"/>
    <property type="project" value="UniProtKB-SubCell"/>
</dbReference>
<keyword evidence="5" id="KW-0732">Signal</keyword>
<dbReference type="RefSeq" id="WP_369058246.1">
    <property type="nucleotide sequence ID" value="NZ_CP158375.1"/>
</dbReference>
<keyword evidence="4" id="KW-0449">Lipoprotein</keyword>
<accession>A0AB39KPB0</accession>
<evidence type="ECO:0000256" key="2">
    <source>
        <dbReference type="ARBA" id="ARBA00008681"/>
    </source>
</evidence>
<name>A0AB39KPB0_9CAUL</name>
<reference evidence="7" key="1">
    <citation type="submission" date="2024-06" db="EMBL/GenBank/DDBJ databases">
        <title>Caulobacter inopinatus, sp. nov.</title>
        <authorList>
            <person name="Donachie S.P."/>
        </authorList>
    </citation>
    <scope>NUCLEOTIDE SEQUENCE</scope>
    <source>
        <strain evidence="7">73W</strain>
    </source>
</reference>
<dbReference type="EMBL" id="CP158375">
    <property type="protein sequence ID" value="XDO95397.1"/>
    <property type="molecule type" value="Genomic_DNA"/>
</dbReference>
<comment type="similarity">
    <text evidence="2">Belongs to the rickettsiale 17 kDa surface antigen family.</text>
</comment>
<evidence type="ECO:0000256" key="3">
    <source>
        <dbReference type="ARBA" id="ARBA00015281"/>
    </source>
</evidence>
<evidence type="ECO:0000259" key="6">
    <source>
        <dbReference type="Pfam" id="PF05433"/>
    </source>
</evidence>
<dbReference type="InterPro" id="IPR008816">
    <property type="entry name" value="Gly_zipper_2TM_dom"/>
</dbReference>
<dbReference type="PROSITE" id="PS51257">
    <property type="entry name" value="PROKAR_LIPOPROTEIN"/>
    <property type="match status" value="1"/>
</dbReference>
<evidence type="ECO:0000256" key="4">
    <source>
        <dbReference type="ARBA" id="ARBA00023288"/>
    </source>
</evidence>